<dbReference type="Pfam" id="PF18938">
    <property type="entry name" value="aRib"/>
    <property type="match status" value="1"/>
</dbReference>
<keyword evidence="1" id="KW-0732">Signal</keyword>
<evidence type="ECO:0000256" key="1">
    <source>
        <dbReference type="ARBA" id="ARBA00022729"/>
    </source>
</evidence>
<dbReference type="Proteomes" id="UP000309259">
    <property type="component" value="Unassembled WGS sequence"/>
</dbReference>
<evidence type="ECO:0000256" key="2">
    <source>
        <dbReference type="SAM" id="Phobius"/>
    </source>
</evidence>
<dbReference type="SUPFAM" id="SSF51126">
    <property type="entry name" value="Pectin lyase-like"/>
    <property type="match status" value="1"/>
</dbReference>
<evidence type="ECO:0000313" key="6">
    <source>
        <dbReference type="Proteomes" id="UP000309259"/>
    </source>
</evidence>
<gene>
    <name evidence="5" type="ORF">FAJ35_10755</name>
</gene>
<dbReference type="InterPro" id="IPR044024">
    <property type="entry name" value="aRib"/>
</dbReference>
<dbReference type="Gene3D" id="2.160.20.10">
    <property type="entry name" value="Single-stranded right-handed beta-helix, Pectin lyase-like"/>
    <property type="match status" value="1"/>
</dbReference>
<keyword evidence="2" id="KW-0812">Transmembrane</keyword>
<evidence type="ECO:0000259" key="4">
    <source>
        <dbReference type="Pfam" id="PF18938"/>
    </source>
</evidence>
<dbReference type="Gene3D" id="3.10.20.890">
    <property type="match status" value="1"/>
</dbReference>
<dbReference type="AlphaFoldDB" id="A0A4V4RWE3"/>
<feature type="domain" description="Atypical Rib" evidence="4">
    <location>
        <begin position="849"/>
        <end position="919"/>
    </location>
</feature>
<feature type="domain" description="Rib" evidence="3">
    <location>
        <begin position="950"/>
        <end position="1011"/>
    </location>
</feature>
<keyword evidence="2" id="KW-0472">Membrane</keyword>
<dbReference type="Pfam" id="PF08428">
    <property type="entry name" value="Rib"/>
    <property type="match status" value="3"/>
</dbReference>
<dbReference type="Gene3D" id="3.40.50.1820">
    <property type="entry name" value="alpha/beta hydrolase"/>
    <property type="match status" value="1"/>
</dbReference>
<dbReference type="InterPro" id="IPR059115">
    <property type="entry name" value="Rib"/>
</dbReference>
<dbReference type="InterPro" id="IPR029058">
    <property type="entry name" value="AB_hydrolase_fold"/>
</dbReference>
<dbReference type="InterPro" id="IPR011050">
    <property type="entry name" value="Pectin_lyase_fold/virulence"/>
</dbReference>
<comment type="caution">
    <text evidence="5">The sequence shown here is derived from an EMBL/GenBank/DDBJ whole genome shotgun (WGS) entry which is preliminary data.</text>
</comment>
<sequence>MEEFMNKKTYLAMSLCFVLIVSLFCQYPVYAKEDRNTPLTSESAALISEGKIRLEDGHVDSLLYQGKILSPDEDDDGDSIPNSQEIYTYVKDNRTYYGYYSHPLLYDTDGDGLSDKEDKEPLSWDISLRDMVLFMELVYREDGYITKVLDDTKELTELYDNRLEYSMMHKELSKFWKVKEFHHLNEGFDAVLFETKSKYPYLKDGSVQVLGIRGTQGSRDIDDDMAIFFGTTPKQAAVLQNLLQSYEKNHTVNNLYVTGHSLGGHLAQRGLVAAKELGYDWYKKAYTFNAPKIKGNVFNGWLNEIANKGDELTREGIAVHHIVDNDSTISAVGTFDGAISVGSSKNGHGSRTYFESIVNNKEGFFVGKRKGMDGTGYEDEKLKDLNFNETLTDAKVYTDVKVTEEKILIGEKANLTDNLIGLPKDVKIKDITDYKAISLNQKGRYKGTVLVTFSDGSQTDFDIPIIVSETEEREAKTIYVRNGGVDDLSGDGSKEFPYGSILHAMKHSIDGDTIILTEDITLNGTEDLIIKHKVTIDGENHGIYLRGHDLVLEDDTILKDISLRFLTDGAMNVESLNVGKIIVNDHELTMDNVSTLISKKQNDDRPILVAGKLSSDKEGGNGAKITLLNATSETRFNRIILGNLSGEKNTPTTLKTDGFALSDEGIIASGFHKEKITEEVTVELGGSKISTIVNADKAAAVHVSVGEKQSIYGADFTKITDLTLKERANVTLKGEEQDLGSVTIKKDASLNLQDTLKVSTQSIKIDGKIHMDPNRNHLIIRDKITGDGIIYIRVWEGESEAEEEIIYFPNGNASDINTDIWDRSYTLKKTDTGYSLSKIKVTLEKDLYEPKLPKDKLEVTDPGNLSNEEEKTLLDFIKKANEGYLPESVEYLFEGKEGVIILYSDSSEDVISLDKLIIKKEETPEIPKESIEISLIEEVPEIPKENILEEIVYKGEAIHLEDNIKDLPKESKVEVLETVTSEKAGSFEGKVKVTFENGSSRIVIIPVTVKDRVEIGIVEEIPEIPKENILEEIVYKGEAIHLEDNIKDLPSESKVEVLETVTSEKAGSFEGKVKVTFESGSSRIVTIPVTVKDRIPAGVIEEIPSTQKEPTEETITKEDTIIAKEPIKISTQKRDLPKTGDAGHVRMYGICGVLSLVAFVLVGRKKVDM</sequence>
<dbReference type="EMBL" id="SSXL01000051">
    <property type="protein sequence ID" value="TIH99514.1"/>
    <property type="molecule type" value="Genomic_DNA"/>
</dbReference>
<dbReference type="CDD" id="cd00741">
    <property type="entry name" value="Lipase"/>
    <property type="match status" value="1"/>
</dbReference>
<dbReference type="InterPro" id="IPR012334">
    <property type="entry name" value="Pectin_lyas_fold"/>
</dbReference>
<dbReference type="SUPFAM" id="SSF53474">
    <property type="entry name" value="alpha/beta-Hydrolases"/>
    <property type="match status" value="1"/>
</dbReference>
<proteinExistence type="predicted"/>
<organism evidence="5 6">
    <name type="scientific">Streptococcus suis</name>
    <dbReference type="NCBI Taxonomy" id="1307"/>
    <lineage>
        <taxon>Bacteria</taxon>
        <taxon>Bacillati</taxon>
        <taxon>Bacillota</taxon>
        <taxon>Bacilli</taxon>
        <taxon>Lactobacillales</taxon>
        <taxon>Streptococcaceae</taxon>
        <taxon>Streptococcus</taxon>
    </lineage>
</organism>
<feature type="transmembrane region" description="Helical" evidence="2">
    <location>
        <begin position="1145"/>
        <end position="1163"/>
    </location>
</feature>
<reference evidence="5 6" key="1">
    <citation type="submission" date="2019-04" db="EMBL/GenBank/DDBJ databases">
        <title>Genome analysis of Streptococcus suis strain WUSS327.</title>
        <authorList>
            <person name="Chen H."/>
            <person name="Gao X."/>
            <person name="Wu Z."/>
        </authorList>
    </citation>
    <scope>NUCLEOTIDE SEQUENCE [LARGE SCALE GENOMIC DNA]</scope>
    <source>
        <strain evidence="5 6">WUSS327</strain>
    </source>
</reference>
<protein>
    <submittedName>
        <fullName evidence="5">Uncharacterized protein</fullName>
    </submittedName>
</protein>
<feature type="domain" description="Rib" evidence="3">
    <location>
        <begin position="393"/>
        <end position="468"/>
    </location>
</feature>
<keyword evidence="2" id="KW-1133">Transmembrane helix</keyword>
<evidence type="ECO:0000313" key="5">
    <source>
        <dbReference type="EMBL" id="TIH99514.1"/>
    </source>
</evidence>
<accession>A0A4V4RWE3</accession>
<name>A0A4V4RWE3_STRSU</name>
<evidence type="ECO:0000259" key="3">
    <source>
        <dbReference type="Pfam" id="PF08428"/>
    </source>
</evidence>
<feature type="domain" description="Rib" evidence="3">
    <location>
        <begin position="1032"/>
        <end position="1093"/>
    </location>
</feature>